<dbReference type="SUPFAM" id="SSF46785">
    <property type="entry name" value="Winged helix' DNA-binding domain"/>
    <property type="match status" value="1"/>
</dbReference>
<dbReference type="RefSeq" id="WP_269578800.1">
    <property type="nucleotide sequence ID" value="NZ_CP114588.1"/>
</dbReference>
<evidence type="ECO:0000256" key="4">
    <source>
        <dbReference type="ARBA" id="ARBA00023163"/>
    </source>
</evidence>
<sequence length="300" mass="33403">MALSLPQLRVFLTIVQEGTITAAAKKLFLSKPAVSMALAELESQLGYPLFDRRGNRLHLNDQGAALIPKADELLTRSDEISAALKDDSQLIGCLRLGGSDTVGNQLLPALISDFRHATAHQQQTLVIANSQEIIARLQHFELDIGLIEGEIQHPDLLQTPWLSDQMAVVCHPHHPLVSQAPLSVGDLDNQTWLIRESGSGTREHFLSRLAPRFERWHLSFELNTTEAILNAASAGLGLAYLSKLSAQHAIADGRVVALELPLLLSRRYWLVRHKDKYQSGLLTRFWDFCLHWQPQSHSST</sequence>
<organism evidence="6 7">
    <name type="scientific">Salinivibrio kushneri</name>
    <dbReference type="NCBI Taxonomy" id="1908198"/>
    <lineage>
        <taxon>Bacteria</taxon>
        <taxon>Pseudomonadati</taxon>
        <taxon>Pseudomonadota</taxon>
        <taxon>Gammaproteobacteria</taxon>
        <taxon>Vibrionales</taxon>
        <taxon>Vibrionaceae</taxon>
        <taxon>Salinivibrio</taxon>
    </lineage>
</organism>
<dbReference type="InterPro" id="IPR036388">
    <property type="entry name" value="WH-like_DNA-bd_sf"/>
</dbReference>
<name>A0AA47KJY8_9GAMM</name>
<dbReference type="PANTHER" id="PTHR30126:SF94">
    <property type="entry name" value="LYSR FAMILY TRANSCRIPTIONAL REGULATOR"/>
    <property type="match status" value="1"/>
</dbReference>
<keyword evidence="4" id="KW-0804">Transcription</keyword>
<comment type="similarity">
    <text evidence="1">Belongs to the LysR transcriptional regulatory family.</text>
</comment>
<reference evidence="6" key="1">
    <citation type="submission" date="2022-09" db="EMBL/GenBank/DDBJ databases">
        <authorList>
            <person name="Li Z.-J."/>
        </authorList>
    </citation>
    <scope>NUCLEOTIDE SEQUENCE</scope>
    <source>
        <strain evidence="6">TGB11</strain>
    </source>
</reference>
<gene>
    <name evidence="6" type="ORF">N8M53_10925</name>
</gene>
<feature type="domain" description="HTH lysR-type" evidence="5">
    <location>
        <begin position="3"/>
        <end position="60"/>
    </location>
</feature>
<dbReference type="Pfam" id="PF00126">
    <property type="entry name" value="HTH_1"/>
    <property type="match status" value="1"/>
</dbReference>
<protein>
    <submittedName>
        <fullName evidence="6">LysR substrate-binding domain-containing protein</fullName>
    </submittedName>
</protein>
<dbReference type="InterPro" id="IPR005119">
    <property type="entry name" value="LysR_subst-bd"/>
</dbReference>
<evidence type="ECO:0000313" key="7">
    <source>
        <dbReference type="Proteomes" id="UP001164748"/>
    </source>
</evidence>
<dbReference type="EMBL" id="CP114588">
    <property type="protein sequence ID" value="WBA08320.1"/>
    <property type="molecule type" value="Genomic_DNA"/>
</dbReference>
<evidence type="ECO:0000256" key="3">
    <source>
        <dbReference type="ARBA" id="ARBA00023125"/>
    </source>
</evidence>
<dbReference type="PANTHER" id="PTHR30126">
    <property type="entry name" value="HTH-TYPE TRANSCRIPTIONAL REGULATOR"/>
    <property type="match status" value="1"/>
</dbReference>
<dbReference type="Proteomes" id="UP001164748">
    <property type="component" value="Chromosome"/>
</dbReference>
<keyword evidence="3" id="KW-0238">DNA-binding</keyword>
<dbReference type="Gene3D" id="3.40.190.290">
    <property type="match status" value="1"/>
</dbReference>
<dbReference type="Gene3D" id="1.10.10.10">
    <property type="entry name" value="Winged helix-like DNA-binding domain superfamily/Winged helix DNA-binding domain"/>
    <property type="match status" value="1"/>
</dbReference>
<proteinExistence type="inferred from homology"/>
<dbReference type="InterPro" id="IPR036390">
    <property type="entry name" value="WH_DNA-bd_sf"/>
</dbReference>
<accession>A0AA47KJY8</accession>
<dbReference type="InterPro" id="IPR000847">
    <property type="entry name" value="LysR_HTH_N"/>
</dbReference>
<evidence type="ECO:0000259" key="5">
    <source>
        <dbReference type="PROSITE" id="PS50931"/>
    </source>
</evidence>
<evidence type="ECO:0000256" key="1">
    <source>
        <dbReference type="ARBA" id="ARBA00009437"/>
    </source>
</evidence>
<keyword evidence="2" id="KW-0805">Transcription regulation</keyword>
<dbReference type="GO" id="GO:0000976">
    <property type="term" value="F:transcription cis-regulatory region binding"/>
    <property type="evidence" value="ECO:0007669"/>
    <property type="project" value="TreeGrafter"/>
</dbReference>
<dbReference type="AlphaFoldDB" id="A0AA47KJY8"/>
<dbReference type="Pfam" id="PF03466">
    <property type="entry name" value="LysR_substrate"/>
    <property type="match status" value="1"/>
</dbReference>
<dbReference type="PROSITE" id="PS50931">
    <property type="entry name" value="HTH_LYSR"/>
    <property type="match status" value="1"/>
</dbReference>
<evidence type="ECO:0000256" key="2">
    <source>
        <dbReference type="ARBA" id="ARBA00023015"/>
    </source>
</evidence>
<evidence type="ECO:0000313" key="6">
    <source>
        <dbReference type="EMBL" id="WBA08320.1"/>
    </source>
</evidence>
<dbReference type="CDD" id="cd08420">
    <property type="entry name" value="PBP2_CysL_like"/>
    <property type="match status" value="1"/>
</dbReference>
<dbReference type="SUPFAM" id="SSF53850">
    <property type="entry name" value="Periplasmic binding protein-like II"/>
    <property type="match status" value="1"/>
</dbReference>
<dbReference type="GO" id="GO:0003700">
    <property type="term" value="F:DNA-binding transcription factor activity"/>
    <property type="evidence" value="ECO:0007669"/>
    <property type="project" value="InterPro"/>
</dbReference>
<dbReference type="PRINTS" id="PR00039">
    <property type="entry name" value="HTHLYSR"/>
</dbReference>